<dbReference type="AlphaFoldDB" id="A0A0N5AYP3"/>
<dbReference type="GO" id="GO:0007600">
    <property type="term" value="P:sensory perception"/>
    <property type="evidence" value="ECO:0007669"/>
    <property type="project" value="InterPro"/>
</dbReference>
<dbReference type="PANTHER" id="PTHR46762:SF1">
    <property type="entry name" value="NUCLEOREDOXIN-LIKE PROTEIN 2"/>
    <property type="match status" value="1"/>
</dbReference>
<dbReference type="Gene3D" id="3.40.30.10">
    <property type="entry name" value="Glutaredoxin"/>
    <property type="match status" value="1"/>
</dbReference>
<dbReference type="SUPFAM" id="SSF52833">
    <property type="entry name" value="Thioredoxin-like"/>
    <property type="match status" value="1"/>
</dbReference>
<evidence type="ECO:0000313" key="3">
    <source>
        <dbReference type="WBParaSite" id="SMUV_0001008901-mRNA-1"/>
    </source>
</evidence>
<protein>
    <submittedName>
        <fullName evidence="3">Thioredoxin domain-containing protein</fullName>
    </submittedName>
</protein>
<dbReference type="InterPro" id="IPR012336">
    <property type="entry name" value="Thioredoxin-like_fold"/>
</dbReference>
<name>A0A0N5AYP3_9BILA</name>
<feature type="domain" description="Thioredoxin" evidence="1">
    <location>
        <begin position="1"/>
        <end position="134"/>
    </location>
</feature>
<dbReference type="PROSITE" id="PS51352">
    <property type="entry name" value="THIOREDOXIN_2"/>
    <property type="match status" value="1"/>
</dbReference>
<dbReference type="STRING" id="451379.A0A0N5AYP3"/>
<dbReference type="GO" id="GO:0045494">
    <property type="term" value="P:photoreceptor cell maintenance"/>
    <property type="evidence" value="ECO:0007669"/>
    <property type="project" value="InterPro"/>
</dbReference>
<dbReference type="Proteomes" id="UP000046393">
    <property type="component" value="Unplaced"/>
</dbReference>
<dbReference type="CDD" id="cd02964">
    <property type="entry name" value="TryX_like_family"/>
    <property type="match status" value="1"/>
</dbReference>
<organism evidence="2 3">
    <name type="scientific">Syphacia muris</name>
    <dbReference type="NCBI Taxonomy" id="451379"/>
    <lineage>
        <taxon>Eukaryota</taxon>
        <taxon>Metazoa</taxon>
        <taxon>Ecdysozoa</taxon>
        <taxon>Nematoda</taxon>
        <taxon>Chromadorea</taxon>
        <taxon>Rhabditida</taxon>
        <taxon>Spirurina</taxon>
        <taxon>Oxyuridomorpha</taxon>
        <taxon>Oxyuroidea</taxon>
        <taxon>Oxyuridae</taxon>
        <taxon>Syphacia</taxon>
    </lineage>
</organism>
<evidence type="ECO:0000313" key="2">
    <source>
        <dbReference type="Proteomes" id="UP000046393"/>
    </source>
</evidence>
<dbReference type="InterPro" id="IPR036249">
    <property type="entry name" value="Thioredoxin-like_sf"/>
</dbReference>
<accession>A0A0N5AYP3</accession>
<dbReference type="WBParaSite" id="SMUV_0001008901-mRNA-1">
    <property type="protein sequence ID" value="SMUV_0001008901-mRNA-1"/>
    <property type="gene ID" value="SMUV_0001008901"/>
</dbReference>
<proteinExistence type="predicted"/>
<keyword evidence="2" id="KW-1185">Reference proteome</keyword>
<dbReference type="InterPro" id="IPR013766">
    <property type="entry name" value="Thioredoxin_domain"/>
</dbReference>
<dbReference type="Pfam" id="PF13905">
    <property type="entry name" value="Thioredoxin_8"/>
    <property type="match status" value="1"/>
</dbReference>
<dbReference type="PANTHER" id="PTHR46762">
    <property type="entry name" value="NUCLEOREDOXIN-LIKE PROTEIN 2"/>
    <property type="match status" value="1"/>
</dbReference>
<dbReference type="InterPro" id="IPR029519">
    <property type="entry name" value="RdCVF2"/>
</dbReference>
<evidence type="ECO:0000259" key="1">
    <source>
        <dbReference type="PROSITE" id="PS51352"/>
    </source>
</evidence>
<reference evidence="3" key="1">
    <citation type="submission" date="2017-02" db="UniProtKB">
        <authorList>
            <consortium name="WormBaseParasite"/>
        </authorList>
    </citation>
    <scope>IDENTIFICATION</scope>
</reference>
<sequence length="141" mass="16081">MAELLQNVELRKKDGTKMKGSEALKDKVLGIYFSAHWCPPCRQFTSILKDFYEELDNDKFEIVFASFDREEKQQLEYLNEAHGDWFYIPFGNPVIQELANKLDVSGIPTLVIYKANGELVTKNGRSDVMSKAPAMALAGWE</sequence>